<comment type="caution">
    <text evidence="2">The sequence shown here is derived from an EMBL/GenBank/DDBJ whole genome shotgun (WGS) entry which is preliminary data.</text>
</comment>
<proteinExistence type="predicted"/>
<dbReference type="EMBL" id="JAUUIA010000271">
    <property type="protein sequence ID" value="MDP0971065.1"/>
    <property type="molecule type" value="Genomic_DNA"/>
</dbReference>
<feature type="region of interest" description="Disordered" evidence="1">
    <location>
        <begin position="43"/>
        <end position="74"/>
    </location>
</feature>
<dbReference type="Proteomes" id="UP001244490">
    <property type="component" value="Unassembled WGS sequence"/>
</dbReference>
<reference evidence="2" key="1">
    <citation type="submission" date="2023-07" db="EMBL/GenBank/DDBJ databases">
        <authorList>
            <person name="Peng Z."/>
        </authorList>
    </citation>
    <scope>NUCLEOTIDE SEQUENCE</scope>
    <source>
        <strain evidence="2">KP219</strain>
    </source>
</reference>
<organism evidence="2 3">
    <name type="scientific">Klebsiella pneumoniae</name>
    <dbReference type="NCBI Taxonomy" id="573"/>
    <lineage>
        <taxon>Bacteria</taxon>
        <taxon>Pseudomonadati</taxon>
        <taxon>Pseudomonadota</taxon>
        <taxon>Gammaproteobacteria</taxon>
        <taxon>Enterobacterales</taxon>
        <taxon>Enterobacteriaceae</taxon>
        <taxon>Klebsiella/Raoultella group</taxon>
        <taxon>Klebsiella</taxon>
        <taxon>Klebsiella pneumoniae complex</taxon>
    </lineage>
</organism>
<evidence type="ECO:0000313" key="2">
    <source>
        <dbReference type="EMBL" id="MDP0971065.1"/>
    </source>
</evidence>
<gene>
    <name evidence="2" type="ORF">Q6294_29415</name>
</gene>
<evidence type="ECO:0000256" key="1">
    <source>
        <dbReference type="SAM" id="MobiDB-lite"/>
    </source>
</evidence>
<feature type="non-terminal residue" evidence="2">
    <location>
        <position position="74"/>
    </location>
</feature>
<evidence type="ECO:0000313" key="3">
    <source>
        <dbReference type="Proteomes" id="UP001244490"/>
    </source>
</evidence>
<sequence>MDSSLRDADLPADLSPLAWVQEELRRSLESVHKTLRRLARDSADNHSTAFGGEAQPSQPLKQAAAQLHQVSGAL</sequence>
<protein>
    <submittedName>
        <fullName evidence="2">Uncharacterized protein</fullName>
    </submittedName>
</protein>
<name>A0AAW8APE2_KLEPN</name>
<dbReference type="RefSeq" id="WP_305202261.1">
    <property type="nucleotide sequence ID" value="NZ_JAUUIA010000271.1"/>
</dbReference>
<dbReference type="AlphaFoldDB" id="A0AAW8APE2"/>
<accession>A0AAW8APE2</accession>